<dbReference type="EMBL" id="MN549361">
    <property type="protein sequence ID" value="QGZ14343.1"/>
    <property type="molecule type" value="Genomic_DNA"/>
</dbReference>
<dbReference type="Proteomes" id="UP000433502">
    <property type="component" value="Segment"/>
</dbReference>
<evidence type="ECO:0000313" key="1">
    <source>
        <dbReference type="EMBL" id="QGZ14343.1"/>
    </source>
</evidence>
<reference evidence="1 2" key="1">
    <citation type="submission" date="2019-10" db="EMBL/GenBank/DDBJ databases">
        <title>Complete genome sequence of bacteriophage vB_RLeM_RL2RES.</title>
        <authorList>
            <person name="Gunathilake D."/>
            <person name="Bhat S."/>
            <person name="Yost C.K."/>
            <person name="Hynes M.F."/>
        </authorList>
    </citation>
    <scope>NUCLEOTIDE SEQUENCE [LARGE SCALE GENOMIC DNA]</scope>
</reference>
<accession>A0A6B9J3E2</accession>
<name>A0A6B9J3E2_9CAUD</name>
<proteinExistence type="predicted"/>
<protein>
    <submittedName>
        <fullName evidence="1">Uncharacterized protein</fullName>
    </submittedName>
</protein>
<keyword evidence="2" id="KW-1185">Reference proteome</keyword>
<sequence>MSKMVETMKEAIEELHVNGSCRFHKGYITNTEWKQSYLPALRSEFPDCWFTVNSNNHIVVFAK</sequence>
<organism evidence="1 2">
    <name type="scientific">Rhizobium phage RL2RES</name>
    <dbReference type="NCBI Taxonomy" id="103371"/>
    <lineage>
        <taxon>Viruses</taxon>
        <taxon>Duplodnaviria</taxon>
        <taxon>Heunggongvirae</taxon>
        <taxon>Uroviricota</taxon>
        <taxon>Caudoviricetes</taxon>
        <taxon>Pootjesviridae</taxon>
        <taxon>Innesvirus</taxon>
        <taxon>Innesvirus RL2RES</taxon>
    </lineage>
</organism>
<evidence type="ECO:0000313" key="2">
    <source>
        <dbReference type="Proteomes" id="UP000433502"/>
    </source>
</evidence>
<gene>
    <name evidence="1" type="ORF">RL2RES_056</name>
</gene>